<evidence type="ECO:0000313" key="2">
    <source>
        <dbReference type="Proteomes" id="UP000005867"/>
    </source>
</evidence>
<sequence>MYPALIRHGSAVLSPLIVNIFMLWIKSAHAAEQGIGRVEGSNPAHSRQHMLLGFL</sequence>
<proteinExistence type="predicted"/>
<dbReference type="AlphaFoldDB" id="G7VD66"/>
<gene>
    <name evidence="1" type="ORF">P186_2561</name>
</gene>
<organism evidence="1 2">
    <name type="scientific">Pyrobaculum ferrireducens</name>
    <dbReference type="NCBI Taxonomy" id="1104324"/>
    <lineage>
        <taxon>Archaea</taxon>
        <taxon>Thermoproteota</taxon>
        <taxon>Thermoprotei</taxon>
        <taxon>Thermoproteales</taxon>
        <taxon>Thermoproteaceae</taxon>
        <taxon>Pyrobaculum</taxon>
    </lineage>
</organism>
<dbReference type="Proteomes" id="UP000005867">
    <property type="component" value="Chromosome"/>
</dbReference>
<name>G7VD66_9CREN</name>
<keyword evidence="2" id="KW-1185">Reference proteome</keyword>
<evidence type="ECO:0000313" key="1">
    <source>
        <dbReference type="EMBL" id="AET33945.1"/>
    </source>
</evidence>
<reference evidence="1 2" key="1">
    <citation type="journal article" date="2012" name="J. Bacteriol.">
        <title>Complete genome sequence of strain 1860, a crenarchaeon of the genus pyrobaculum able to grow with various electron acceptors.</title>
        <authorList>
            <person name="Mardanov A.V."/>
            <person name="Gumerov V.M."/>
            <person name="Slobodkina G.B."/>
            <person name="Beletsky A.V."/>
            <person name="Bonch-Osmolovskaya E.A."/>
            <person name="Ravin N.V."/>
            <person name="Skryabin K.G."/>
        </authorList>
    </citation>
    <scope>NUCLEOTIDE SEQUENCE [LARGE SCALE GENOMIC DNA]</scope>
    <source>
        <strain evidence="1 2">1860</strain>
    </source>
</reference>
<dbReference type="KEGG" id="pyr:P186_2561"/>
<dbReference type="BioCyc" id="PSP1104324:GJSN-2505-MONOMER"/>
<dbReference type="HOGENOM" id="CLU_3021122_0_0_2"/>
<protein>
    <submittedName>
        <fullName evidence="1">Uncharacterized protein</fullName>
    </submittedName>
</protein>
<dbReference type="EMBL" id="CP003098">
    <property type="protein sequence ID" value="AET33945.1"/>
    <property type="molecule type" value="Genomic_DNA"/>
</dbReference>
<accession>G7VD66</accession>